<accession>A0AA38CBF8</accession>
<evidence type="ECO:0000313" key="3">
    <source>
        <dbReference type="Proteomes" id="UP000824469"/>
    </source>
</evidence>
<gene>
    <name evidence="2" type="ORF">KI387_019701</name>
    <name evidence="1" type="ORF">KI387_028969</name>
</gene>
<evidence type="ECO:0000313" key="1">
    <source>
        <dbReference type="EMBL" id="KAH9297287.1"/>
    </source>
</evidence>
<dbReference type="OMA" id="TWLNGLM"/>
<organism evidence="1 3">
    <name type="scientific">Taxus chinensis</name>
    <name type="common">Chinese yew</name>
    <name type="synonym">Taxus wallichiana var. chinensis</name>
    <dbReference type="NCBI Taxonomy" id="29808"/>
    <lineage>
        <taxon>Eukaryota</taxon>
        <taxon>Viridiplantae</taxon>
        <taxon>Streptophyta</taxon>
        <taxon>Embryophyta</taxon>
        <taxon>Tracheophyta</taxon>
        <taxon>Spermatophyta</taxon>
        <taxon>Pinopsida</taxon>
        <taxon>Pinidae</taxon>
        <taxon>Conifers II</taxon>
        <taxon>Cupressales</taxon>
        <taxon>Taxaceae</taxon>
        <taxon>Taxus</taxon>
    </lineage>
</organism>
<name>A0AA38CBF8_TAXCH</name>
<comment type="caution">
    <text evidence="1">The sequence shown here is derived from an EMBL/GenBank/DDBJ whole genome shotgun (WGS) entry which is preliminary data.</text>
</comment>
<dbReference type="Proteomes" id="UP000824469">
    <property type="component" value="Unassembled WGS sequence"/>
</dbReference>
<proteinExistence type="predicted"/>
<dbReference type="PANTHER" id="PTHR11439:SF483">
    <property type="entry name" value="PEPTIDE SYNTHASE GLIP-LIKE, PUTATIVE (AFU_ORTHOLOGUE AFUA_3G12920)-RELATED"/>
    <property type="match status" value="1"/>
</dbReference>
<reference evidence="1 3" key="1">
    <citation type="journal article" date="2021" name="Nat. Plants">
        <title>The Taxus genome provides insights into paclitaxel biosynthesis.</title>
        <authorList>
            <person name="Xiong X."/>
            <person name="Gou J."/>
            <person name="Liao Q."/>
            <person name="Li Y."/>
            <person name="Zhou Q."/>
            <person name="Bi G."/>
            <person name="Li C."/>
            <person name="Du R."/>
            <person name="Wang X."/>
            <person name="Sun T."/>
            <person name="Guo L."/>
            <person name="Liang H."/>
            <person name="Lu P."/>
            <person name="Wu Y."/>
            <person name="Zhang Z."/>
            <person name="Ro D.K."/>
            <person name="Shang Y."/>
            <person name="Huang S."/>
            <person name="Yan J."/>
        </authorList>
    </citation>
    <scope>NUCLEOTIDE SEQUENCE [LARGE SCALE GENOMIC DNA]</scope>
    <source>
        <strain evidence="1">Ta-2019</strain>
    </source>
</reference>
<sequence length="83" mass="9203">GYVDSDHAGSVDDRKSTTGYIFHLGSGPISWISKKQNVVSISSTEAEYRAARGAVCEVIWIRRIMDDLGIPEKQSPILYCDNQ</sequence>
<dbReference type="AlphaFoldDB" id="A0AA38CBF8"/>
<feature type="non-terminal residue" evidence="1">
    <location>
        <position position="83"/>
    </location>
</feature>
<feature type="non-terminal residue" evidence="1">
    <location>
        <position position="1"/>
    </location>
</feature>
<dbReference type="EMBL" id="JAHRHJ020000010">
    <property type="protein sequence ID" value="KAH9297287.1"/>
    <property type="molecule type" value="Genomic_DNA"/>
</dbReference>
<dbReference type="PANTHER" id="PTHR11439">
    <property type="entry name" value="GAG-POL-RELATED RETROTRANSPOSON"/>
    <property type="match status" value="1"/>
</dbReference>
<keyword evidence="3" id="KW-1185">Reference proteome</keyword>
<protein>
    <submittedName>
        <fullName evidence="1">Uncharacterized protein</fullName>
    </submittedName>
</protein>
<dbReference type="CDD" id="cd09272">
    <property type="entry name" value="RNase_HI_RT_Ty1"/>
    <property type="match status" value="1"/>
</dbReference>
<dbReference type="EMBL" id="JAHRHJ020000004">
    <property type="protein sequence ID" value="KAH9317932.1"/>
    <property type="molecule type" value="Genomic_DNA"/>
</dbReference>
<evidence type="ECO:0000313" key="2">
    <source>
        <dbReference type="EMBL" id="KAH9317932.1"/>
    </source>
</evidence>